<protein>
    <recommendedName>
        <fullName evidence="10">S9 family peptidase</fullName>
    </recommendedName>
</protein>
<evidence type="ECO:0000256" key="3">
    <source>
        <dbReference type="ARBA" id="ARBA00022825"/>
    </source>
</evidence>
<keyword evidence="1" id="KW-0645">Protease</keyword>
<sequence length="693" mass="75923">MVARDMTSTRLLAAYRPRASRHALFALLLATTIAGCGATCPPSTHTTATTAAEDPAPEPTPAAETGGETTPTADASAMVVLDGTPAIPPALHTRLQQYLETRAATAESIAADGSSLLITTRFADTAQVHQVSAPLGDRHQLTFREEPVRAAAFYPNDESAVLYQADVGGSENYQLYRLDRRTGRSTLLTDGTHRHPGFLFSHDGARLAYTSNARNERDIDVWIGDGRAPGQLLVERTGDWHLLDWSRDGARILLLEYVSITDSRIHVLDVATREVRRVSPEGVVAADRAAVFDASGQRAYVASDRGSEFVELYEVDLANPSSEWRPLSRAIPWNVEDVVLSADGRTLVFSTNEDGISVLRTMDTRTRRITAIEGTPRGVVASLVAARGAPVVAVSMGTPTTPTDAYVLDLRRRRLERWTESEIGGLDASASVEPSLIHYESFDGREIPAFYYRARGVPEGQRAPVVVYIHGGPEAQSRPWFIPIVQFLASEAGIAVLVPNVRGSDGYGKGYLALDDGRRREDSVRDIGSLLDWIAQQPELDASRAAVYGGSYGGYMVLASLVHFGDRLRAGVDIVGIANFVTFLENTAAYRRDLRRVEYGDESDPEMREFLSQISPISRVDRIQSALFVAHGANDPRVPASEAEQIVRAVRESGHDVWYMLARNEGHGFLRKENRDVFTELAVMFLEQHLAAR</sequence>
<dbReference type="Proteomes" id="UP000034883">
    <property type="component" value="Chromosome"/>
</dbReference>
<evidence type="ECO:0000259" key="7">
    <source>
        <dbReference type="Pfam" id="PF02897"/>
    </source>
</evidence>
<dbReference type="Pfam" id="PF00326">
    <property type="entry name" value="Peptidase_S9"/>
    <property type="match status" value="1"/>
</dbReference>
<evidence type="ECO:0000256" key="1">
    <source>
        <dbReference type="ARBA" id="ARBA00022670"/>
    </source>
</evidence>
<dbReference type="AlphaFoldDB" id="A0A0F6SFR8"/>
<proteinExistence type="predicted"/>
<dbReference type="STRING" id="927083.DB32_004568"/>
<feature type="compositionally biased region" description="Low complexity" evidence="4">
    <location>
        <begin position="61"/>
        <end position="70"/>
    </location>
</feature>
<dbReference type="GO" id="GO:0006508">
    <property type="term" value="P:proteolysis"/>
    <property type="evidence" value="ECO:0007669"/>
    <property type="project" value="UniProtKB-KW"/>
</dbReference>
<dbReference type="InterPro" id="IPR011042">
    <property type="entry name" value="6-blade_b-propeller_TolB-like"/>
</dbReference>
<dbReference type="PANTHER" id="PTHR42776">
    <property type="entry name" value="SERINE PEPTIDASE S9 FAMILY MEMBER"/>
    <property type="match status" value="1"/>
</dbReference>
<feature type="signal peptide" evidence="5">
    <location>
        <begin position="1"/>
        <end position="38"/>
    </location>
</feature>
<dbReference type="Gene3D" id="3.40.50.1820">
    <property type="entry name" value="alpha/beta hydrolase"/>
    <property type="match status" value="1"/>
</dbReference>
<keyword evidence="2" id="KW-0378">Hydrolase</keyword>
<dbReference type="InterPro" id="IPR029058">
    <property type="entry name" value="AB_hydrolase_fold"/>
</dbReference>
<feature type="domain" description="Peptidase S9 prolyl oligopeptidase catalytic" evidence="6">
    <location>
        <begin position="487"/>
        <end position="691"/>
    </location>
</feature>
<dbReference type="InterPro" id="IPR023302">
    <property type="entry name" value="Pept_S9A_N"/>
</dbReference>
<evidence type="ECO:0000256" key="5">
    <source>
        <dbReference type="SAM" id="SignalP"/>
    </source>
</evidence>
<dbReference type="SUPFAM" id="SSF82171">
    <property type="entry name" value="DPP6 N-terminal domain-like"/>
    <property type="match status" value="1"/>
</dbReference>
<evidence type="ECO:0000313" key="8">
    <source>
        <dbReference type="EMBL" id="AKF07419.1"/>
    </source>
</evidence>
<dbReference type="EMBL" id="CP011125">
    <property type="protein sequence ID" value="AKF07419.1"/>
    <property type="molecule type" value="Genomic_DNA"/>
</dbReference>
<dbReference type="SUPFAM" id="SSF53474">
    <property type="entry name" value="alpha/beta-Hydrolases"/>
    <property type="match status" value="1"/>
</dbReference>
<dbReference type="Pfam" id="PF02897">
    <property type="entry name" value="Peptidase_S9_N"/>
    <property type="match status" value="1"/>
</dbReference>
<gene>
    <name evidence="8" type="ORF">DB32_004568</name>
</gene>
<dbReference type="InterPro" id="IPR015943">
    <property type="entry name" value="WD40/YVTN_repeat-like_dom_sf"/>
</dbReference>
<dbReference type="InterPro" id="IPR002470">
    <property type="entry name" value="Peptidase_S9A"/>
</dbReference>
<dbReference type="GO" id="GO:0004252">
    <property type="term" value="F:serine-type endopeptidase activity"/>
    <property type="evidence" value="ECO:0007669"/>
    <property type="project" value="InterPro"/>
</dbReference>
<keyword evidence="9" id="KW-1185">Reference proteome</keyword>
<dbReference type="PRINTS" id="PR00862">
    <property type="entry name" value="PROLIGOPTASE"/>
</dbReference>
<reference evidence="8 9" key="1">
    <citation type="submission" date="2015-03" db="EMBL/GenBank/DDBJ databases">
        <title>Genome assembly of Sandaracinus amylolyticus DSM 53668.</title>
        <authorList>
            <person name="Sharma G."/>
            <person name="Subramanian S."/>
        </authorList>
    </citation>
    <scope>NUCLEOTIDE SEQUENCE [LARGE SCALE GENOMIC DNA]</scope>
    <source>
        <strain evidence="8 9">DSM 53668</strain>
    </source>
</reference>
<dbReference type="InterPro" id="IPR001375">
    <property type="entry name" value="Peptidase_S9_cat"/>
</dbReference>
<dbReference type="PANTHER" id="PTHR42776:SF27">
    <property type="entry name" value="DIPEPTIDYL PEPTIDASE FAMILY MEMBER 6"/>
    <property type="match status" value="1"/>
</dbReference>
<organism evidence="8 9">
    <name type="scientific">Sandaracinus amylolyticus</name>
    <dbReference type="NCBI Taxonomy" id="927083"/>
    <lineage>
        <taxon>Bacteria</taxon>
        <taxon>Pseudomonadati</taxon>
        <taxon>Myxococcota</taxon>
        <taxon>Polyangia</taxon>
        <taxon>Polyangiales</taxon>
        <taxon>Sandaracinaceae</taxon>
        <taxon>Sandaracinus</taxon>
    </lineage>
</organism>
<evidence type="ECO:0000256" key="2">
    <source>
        <dbReference type="ARBA" id="ARBA00022801"/>
    </source>
</evidence>
<dbReference type="Gene3D" id="2.130.10.10">
    <property type="entry name" value="YVTN repeat-like/Quinoprotein amine dehydrogenase"/>
    <property type="match status" value="1"/>
</dbReference>
<evidence type="ECO:0000256" key="4">
    <source>
        <dbReference type="SAM" id="MobiDB-lite"/>
    </source>
</evidence>
<keyword evidence="5" id="KW-0732">Signal</keyword>
<feature type="region of interest" description="Disordered" evidence="4">
    <location>
        <begin position="42"/>
        <end position="70"/>
    </location>
</feature>
<evidence type="ECO:0000313" key="9">
    <source>
        <dbReference type="Proteomes" id="UP000034883"/>
    </source>
</evidence>
<evidence type="ECO:0000259" key="6">
    <source>
        <dbReference type="Pfam" id="PF00326"/>
    </source>
</evidence>
<name>A0A0F6SFR8_9BACT</name>
<feature type="chain" id="PRO_5002509779" description="S9 family peptidase" evidence="5">
    <location>
        <begin position="39"/>
        <end position="693"/>
    </location>
</feature>
<dbReference type="Gene3D" id="2.120.10.30">
    <property type="entry name" value="TolB, C-terminal domain"/>
    <property type="match status" value="1"/>
</dbReference>
<dbReference type="KEGG" id="samy:DB32_004568"/>
<accession>A0A0F6SFR8</accession>
<evidence type="ECO:0008006" key="10">
    <source>
        <dbReference type="Google" id="ProtNLM"/>
    </source>
</evidence>
<feature type="domain" description="Peptidase S9A N-terminal" evidence="7">
    <location>
        <begin position="154"/>
        <end position="419"/>
    </location>
</feature>
<feature type="compositionally biased region" description="Low complexity" evidence="4">
    <location>
        <begin position="42"/>
        <end position="54"/>
    </location>
</feature>
<keyword evidence="3" id="KW-0720">Serine protease</keyword>